<feature type="domain" description="Glycosyltransferase subfamily 4-like N-terminal" evidence="8">
    <location>
        <begin position="23"/>
        <end position="216"/>
    </location>
</feature>
<dbReference type="InterPro" id="IPR006379">
    <property type="entry name" value="HAD-SF_hydro_IIB"/>
</dbReference>
<dbReference type="AlphaFoldDB" id="A0A1P8UJ77"/>
<evidence type="ECO:0000256" key="5">
    <source>
        <dbReference type="ARBA" id="ARBA00047471"/>
    </source>
</evidence>
<organism evidence="9 10">
    <name type="scientific">Acidihalobacter ferrooxydans</name>
    <dbReference type="NCBI Taxonomy" id="1765967"/>
    <lineage>
        <taxon>Bacteria</taxon>
        <taxon>Pseudomonadati</taxon>
        <taxon>Pseudomonadota</taxon>
        <taxon>Gammaproteobacteria</taxon>
        <taxon>Chromatiales</taxon>
        <taxon>Ectothiorhodospiraceae</taxon>
        <taxon>Acidihalobacter</taxon>
    </lineage>
</organism>
<dbReference type="Pfam" id="PF05116">
    <property type="entry name" value="S6PP"/>
    <property type="match status" value="1"/>
</dbReference>
<evidence type="ECO:0000256" key="2">
    <source>
        <dbReference type="ARBA" id="ARBA00012536"/>
    </source>
</evidence>
<feature type="domain" description="Glycosyl transferase family 1" evidence="6">
    <location>
        <begin position="247"/>
        <end position="417"/>
    </location>
</feature>
<sequence>MHISLHGLVRGTELELGRDADTGGQIQYVLELVRALAGHDNVARVDLLTRRIHDRRIAPDYAEPQEPLDAAGKARIVRIPFGPRRYLRKEKLWPYLDCFVDLALRHVRDVGRVPDVIHAHYADAGLAGARLAALLGVPFVFTGHSLGREKRRRLLDQGQDAATIDERYAFGPRIEAEERSLDMASLIIASTQQEVEQQYAQYARRSGARIAVVPPGVDLSRFHPPSRSRSHKSAYRATVERFLRHPSRPWILALARADERKNLASLLRAYGEHPSLRTQANLVLIAGNREHLAQLDRGARTVWRELIELIDDYDLYGHVAYPKQHSPDDVPDLYRLAAASGGVFVNPALTEPFGLTLIEAAASGLPLIATDDGGPQEILRHCRNGRLIDPLDIEGIGTTLATALSDRARWKRWAQRGLRGVAQHYTWHGHATQYLRELERLVARNRRRPRSPRKSRLPTADRMLICDIDNTLLGNPEGLKRLIATLHQAGDQLAFGIATGRRLDSAVRVLKEWDVPAPDVLITAVGSEIHYGPTQTEDDEWPRHLDFRWDRQSVLDTLAEVPGLRLQPGSEQRAHKISYFADPQRPPDLDDLRRRLRERGAHVNVIYSHDAYLDILPIRASKGLAVRFVADRWGIDIDRVLVAGDSGNDTEMLSGHSLAVVVGNYSHELEHLRQRKRVYFASGHCAAGVLEGIEHYDFLGTIRQPQYD</sequence>
<protein>
    <recommendedName>
        <fullName evidence="2">sucrose-phosphate synthase</fullName>
        <ecNumber evidence="2">2.4.1.14</ecNumber>
    </recommendedName>
</protein>
<proteinExistence type="inferred from homology"/>
<evidence type="ECO:0000313" key="10">
    <source>
        <dbReference type="Proteomes" id="UP000243807"/>
    </source>
</evidence>
<evidence type="ECO:0000256" key="4">
    <source>
        <dbReference type="ARBA" id="ARBA00022679"/>
    </source>
</evidence>
<evidence type="ECO:0000313" key="9">
    <source>
        <dbReference type="EMBL" id="APZ43831.1"/>
    </source>
</evidence>
<dbReference type="InterPro" id="IPR036412">
    <property type="entry name" value="HAD-like_sf"/>
</dbReference>
<accession>A0A1P8UJ77</accession>
<reference evidence="9 10" key="1">
    <citation type="submission" date="2017-01" db="EMBL/GenBank/DDBJ databases">
        <title>Draft sequence of Acidihalobacter ferrooxidans strain DSM 14175 (strain V8).</title>
        <authorList>
            <person name="Khaleque H.N."/>
            <person name="Ramsay J.P."/>
            <person name="Murphy R.J.T."/>
            <person name="Kaksonen A.H."/>
            <person name="Boxall N.J."/>
            <person name="Watkin E.L.J."/>
        </authorList>
    </citation>
    <scope>NUCLEOTIDE SEQUENCE [LARGE SCALE GENOMIC DNA]</scope>
    <source>
        <strain evidence="9 10">V8</strain>
    </source>
</reference>
<dbReference type="InterPro" id="IPR006380">
    <property type="entry name" value="SPP-like_dom"/>
</dbReference>
<dbReference type="EMBL" id="CP019434">
    <property type="protein sequence ID" value="APZ43831.1"/>
    <property type="molecule type" value="Genomic_DNA"/>
</dbReference>
<evidence type="ECO:0000256" key="1">
    <source>
        <dbReference type="ARBA" id="ARBA00006530"/>
    </source>
</evidence>
<dbReference type="GO" id="GO:0016791">
    <property type="term" value="F:phosphatase activity"/>
    <property type="evidence" value="ECO:0007669"/>
    <property type="project" value="UniProtKB-ARBA"/>
</dbReference>
<dbReference type="SFLD" id="SFLDG01141">
    <property type="entry name" value="C2.B.1:_Sucrose_Phosphatase_Li"/>
    <property type="match status" value="1"/>
</dbReference>
<dbReference type="Pfam" id="PF13579">
    <property type="entry name" value="Glyco_trans_4_4"/>
    <property type="match status" value="1"/>
</dbReference>
<dbReference type="PANTHER" id="PTHR46039:SF5">
    <property type="entry name" value="SUCROSE-PHOSPHATE SYNTHASE 3-RELATED"/>
    <property type="match status" value="1"/>
</dbReference>
<keyword evidence="3" id="KW-0328">Glycosyltransferase</keyword>
<dbReference type="InterPro" id="IPR012822">
    <property type="entry name" value="SucroseP_synth_GlycoTrfase_dom"/>
</dbReference>
<dbReference type="Proteomes" id="UP000243807">
    <property type="component" value="Chromosome"/>
</dbReference>
<dbReference type="Gene3D" id="3.90.1070.10">
    <property type="match status" value="1"/>
</dbReference>
<feature type="domain" description="Sucrose phosphatase-like" evidence="7">
    <location>
        <begin position="461"/>
        <end position="697"/>
    </location>
</feature>
<dbReference type="Gene3D" id="3.40.50.1000">
    <property type="entry name" value="HAD superfamily/HAD-like"/>
    <property type="match status" value="1"/>
</dbReference>
<comment type="catalytic activity">
    <reaction evidence="5">
        <text>beta-D-fructose 6-phosphate + UDP-alpha-D-glucose = sucrose 6(F)-phosphate + UDP + H(+)</text>
        <dbReference type="Rhea" id="RHEA:22172"/>
        <dbReference type="ChEBI" id="CHEBI:15378"/>
        <dbReference type="ChEBI" id="CHEBI:57634"/>
        <dbReference type="ChEBI" id="CHEBI:57723"/>
        <dbReference type="ChEBI" id="CHEBI:58223"/>
        <dbReference type="ChEBI" id="CHEBI:58885"/>
        <dbReference type="EC" id="2.4.1.14"/>
    </reaction>
</comment>
<dbReference type="KEGG" id="afy:BW247_12635"/>
<dbReference type="GO" id="GO:0046524">
    <property type="term" value="F:sucrose-phosphate synthase activity"/>
    <property type="evidence" value="ECO:0007669"/>
    <property type="project" value="UniProtKB-EC"/>
</dbReference>
<dbReference type="NCBIfam" id="TIGR02471">
    <property type="entry name" value="sucr_syn_bact_C"/>
    <property type="match status" value="1"/>
</dbReference>
<evidence type="ECO:0000259" key="7">
    <source>
        <dbReference type="Pfam" id="PF05116"/>
    </source>
</evidence>
<dbReference type="RefSeq" id="WP_076837457.1">
    <property type="nucleotide sequence ID" value="NZ_CP019434.1"/>
</dbReference>
<dbReference type="SUPFAM" id="SSF53756">
    <property type="entry name" value="UDP-Glycosyltransferase/glycogen phosphorylase"/>
    <property type="match status" value="1"/>
</dbReference>
<keyword evidence="9" id="KW-0378">Hydrolase</keyword>
<dbReference type="InterPro" id="IPR028098">
    <property type="entry name" value="Glyco_trans_4-like_N"/>
</dbReference>
<evidence type="ECO:0000259" key="6">
    <source>
        <dbReference type="Pfam" id="PF00534"/>
    </source>
</evidence>
<comment type="similarity">
    <text evidence="1">Belongs to the glycosyltransferase 1 family.</text>
</comment>
<dbReference type="STRING" id="1765967.BW247_12635"/>
<keyword evidence="4" id="KW-0808">Transferase</keyword>
<dbReference type="InterPro" id="IPR001296">
    <property type="entry name" value="Glyco_trans_1"/>
</dbReference>
<dbReference type="Pfam" id="PF00534">
    <property type="entry name" value="Glycos_transf_1"/>
    <property type="match status" value="1"/>
</dbReference>
<dbReference type="GO" id="GO:0000287">
    <property type="term" value="F:magnesium ion binding"/>
    <property type="evidence" value="ECO:0007669"/>
    <property type="project" value="UniProtKB-ARBA"/>
</dbReference>
<dbReference type="NCBIfam" id="TIGR01484">
    <property type="entry name" value="HAD-SF-IIB"/>
    <property type="match status" value="1"/>
</dbReference>
<dbReference type="InterPro" id="IPR012821">
    <property type="entry name" value="Sucrose_P_synth_Pase-like_dom"/>
</dbReference>
<dbReference type="Gene3D" id="3.40.50.2000">
    <property type="entry name" value="Glycogen Phosphorylase B"/>
    <property type="match status" value="2"/>
</dbReference>
<dbReference type="SFLD" id="SFLDS00003">
    <property type="entry name" value="Haloacid_Dehalogenase"/>
    <property type="match status" value="1"/>
</dbReference>
<dbReference type="InterPro" id="IPR044161">
    <property type="entry name" value="SPS"/>
</dbReference>
<evidence type="ECO:0000256" key="3">
    <source>
        <dbReference type="ARBA" id="ARBA00022676"/>
    </source>
</evidence>
<evidence type="ECO:0000259" key="8">
    <source>
        <dbReference type="Pfam" id="PF13579"/>
    </source>
</evidence>
<dbReference type="PANTHER" id="PTHR46039">
    <property type="entry name" value="SUCROSE-PHOSPHATE SYNTHASE 3-RELATED"/>
    <property type="match status" value="1"/>
</dbReference>
<dbReference type="SFLD" id="SFLDG01140">
    <property type="entry name" value="C2.B:_Phosphomannomutase_and_P"/>
    <property type="match status" value="1"/>
</dbReference>
<dbReference type="SUPFAM" id="SSF56784">
    <property type="entry name" value="HAD-like"/>
    <property type="match status" value="1"/>
</dbReference>
<dbReference type="OrthoDB" id="7847955at2"/>
<keyword evidence="10" id="KW-1185">Reference proteome</keyword>
<name>A0A1P8UJ77_9GAMM</name>
<gene>
    <name evidence="9" type="ORF">BW247_12635</name>
</gene>
<dbReference type="NCBIfam" id="TIGR02472">
    <property type="entry name" value="sucr_P_syn_N"/>
    <property type="match status" value="1"/>
</dbReference>
<dbReference type="EC" id="2.4.1.14" evidence="2"/>
<dbReference type="InterPro" id="IPR023214">
    <property type="entry name" value="HAD_sf"/>
</dbReference>